<keyword evidence="1" id="KW-0969">Cilium</keyword>
<dbReference type="Pfam" id="PF06289">
    <property type="entry name" value="FlbD"/>
    <property type="match status" value="1"/>
</dbReference>
<dbReference type="EMBL" id="CP000805">
    <property type="protein sequence ID" value="ACD71144.1"/>
    <property type="molecule type" value="Genomic_DNA"/>
</dbReference>
<keyword evidence="1" id="KW-0282">Flagellum</keyword>
<organism evidence="1 2">
    <name type="scientific">Treponema pallidum subsp. pallidum (strain SS14)</name>
    <dbReference type="NCBI Taxonomy" id="455434"/>
    <lineage>
        <taxon>Bacteria</taxon>
        <taxon>Pseudomonadati</taxon>
        <taxon>Spirochaetota</taxon>
        <taxon>Spirochaetia</taxon>
        <taxon>Spirochaetales</taxon>
        <taxon>Treponemataceae</taxon>
        <taxon>Treponema</taxon>
    </lineage>
</organism>
<dbReference type="GeneID" id="93876494"/>
<dbReference type="PANTHER" id="PTHR39185">
    <property type="entry name" value="SWARMING MOTILITY PROTEIN SWRD"/>
    <property type="match status" value="1"/>
</dbReference>
<reference evidence="1 2" key="1">
    <citation type="journal article" date="2008" name="BMC Microbiol.">
        <title>Complete genome sequence of Treponema pallidum ssp. pallidum strain SS14 determined with oligonucleotide arrays.</title>
        <authorList>
            <person name="Matejkova P."/>
            <person name="Strouhal M."/>
            <person name="Smajs D."/>
            <person name="Norris S.J."/>
            <person name="Palzkill T."/>
            <person name="Petrosino J.F."/>
            <person name="Sodergren E."/>
            <person name="Norton J.E."/>
            <person name="Singh J."/>
            <person name="Richmond T.A."/>
            <person name="Molla M.N."/>
            <person name="Albert T.J."/>
            <person name="Weinstock G.M."/>
        </authorList>
    </citation>
    <scope>NUCLEOTIDE SEQUENCE [LARGE SCALE GENOMIC DNA]</scope>
    <source>
        <strain evidence="1 2">SS14</strain>
    </source>
</reference>
<evidence type="ECO:0000313" key="1">
    <source>
        <dbReference type="EMBL" id="ACD71144.1"/>
    </source>
</evidence>
<keyword evidence="1" id="KW-0966">Cell projection</keyword>
<dbReference type="KEGG" id="tpp:TPASS_0726"/>
<protein>
    <submittedName>
        <fullName evidence="1">Flagellar protein</fullName>
    </submittedName>
</protein>
<dbReference type="AlphaFoldDB" id="A0A0H3BJI5"/>
<proteinExistence type="predicted"/>
<sequence>MIKVTRLNGNENWVNPHHIETMRCTPDVTLQMLSGKCYVVRESVQEVIDKIVSYRRSIGCLNDET</sequence>
<dbReference type="PATRIC" id="fig|455434.6.peg.716"/>
<dbReference type="RefSeq" id="WP_010882171.1">
    <property type="nucleotide sequence ID" value="NC_010741.1"/>
</dbReference>
<name>A0A0H3BJI5_TREPS</name>
<dbReference type="PANTHER" id="PTHR39185:SF1">
    <property type="entry name" value="SWARMING MOTILITY PROTEIN SWRD"/>
    <property type="match status" value="1"/>
</dbReference>
<dbReference type="InterPro" id="IPR009384">
    <property type="entry name" value="SwrD-like"/>
</dbReference>
<gene>
    <name evidence="1" type="primary">flbD</name>
    <name evidence="1" type="ordered locus">TPASS_0726</name>
</gene>
<accession>A0A0H3BJI5</accession>
<evidence type="ECO:0000313" key="2">
    <source>
        <dbReference type="Proteomes" id="UP000001202"/>
    </source>
</evidence>
<dbReference type="Proteomes" id="UP000001202">
    <property type="component" value="Chromosome"/>
</dbReference>